<keyword evidence="4" id="KW-0378">Hydrolase</keyword>
<dbReference type="EMBL" id="SJJY01000001">
    <property type="protein sequence ID" value="TCC27198.1"/>
    <property type="molecule type" value="Genomic_DNA"/>
</dbReference>
<evidence type="ECO:0000256" key="1">
    <source>
        <dbReference type="ARBA" id="ARBA00006865"/>
    </source>
</evidence>
<proteinExistence type="inferred from homology"/>
<dbReference type="CDD" id="cd08023">
    <property type="entry name" value="GH16_laminarinase_like"/>
    <property type="match status" value="1"/>
</dbReference>
<evidence type="ECO:0000259" key="3">
    <source>
        <dbReference type="PROSITE" id="PS51762"/>
    </source>
</evidence>
<dbReference type="RefSeq" id="WP_131459878.1">
    <property type="nucleotide sequence ID" value="NZ_SJJY01000001.1"/>
</dbReference>
<dbReference type="Pfam" id="PF00722">
    <property type="entry name" value="Glyco_hydro_16"/>
    <property type="match status" value="1"/>
</dbReference>
<feature type="domain" description="GH16" evidence="3">
    <location>
        <begin position="9"/>
        <end position="251"/>
    </location>
</feature>
<dbReference type="SUPFAM" id="SSF49899">
    <property type="entry name" value="Concanavalin A-like lectins/glucanases"/>
    <property type="match status" value="1"/>
</dbReference>
<dbReference type="Gene3D" id="2.60.120.200">
    <property type="match status" value="1"/>
</dbReference>
<gene>
    <name evidence="4" type="ORF">E0H58_04205</name>
</gene>
<keyword evidence="5" id="KW-1185">Reference proteome</keyword>
<evidence type="ECO:0000313" key="5">
    <source>
        <dbReference type="Proteomes" id="UP000292385"/>
    </source>
</evidence>
<sequence length="251" mass="27642">MRKLLTALVVLGLLVVPLRAAVADDAAPGKLVFADEFDGTAIDRTKWAIHSNAEADQCLGNKGNQQLEWHTWDALSVHDGTLTMTARKNNPAPGYEWSGALITTGQACGHEPSQSFAVQPGDYIETRLKLPSAKGFWPSTWTWNGNGSNEQDTYEFYSDNHNALYLTNHQSPGGGCTYQSPTDLTTDWHTIAQQLGPDETVWYLDGKEICRQGPYAGTGDALILDLFVYAKIPPTVTSESMQIDHVRVYRP</sequence>
<dbReference type="PANTHER" id="PTHR10963:SF55">
    <property type="entry name" value="GLYCOSIDE HYDROLASE FAMILY 16 PROTEIN"/>
    <property type="match status" value="1"/>
</dbReference>
<dbReference type="GO" id="GO:0016787">
    <property type="term" value="F:hydrolase activity"/>
    <property type="evidence" value="ECO:0007669"/>
    <property type="project" value="UniProtKB-KW"/>
</dbReference>
<evidence type="ECO:0000256" key="2">
    <source>
        <dbReference type="SAM" id="SignalP"/>
    </source>
</evidence>
<dbReference type="InterPro" id="IPR013320">
    <property type="entry name" value="ConA-like_dom_sf"/>
</dbReference>
<reference evidence="4 5" key="1">
    <citation type="submission" date="2019-02" db="EMBL/GenBank/DDBJ databases">
        <title>Kribbella capetownensis sp. nov. and Kribbella speibonae sp. nov., isolated from soil.</title>
        <authorList>
            <person name="Curtis S.M."/>
            <person name="Norton I."/>
            <person name="Everest G.J."/>
            <person name="Meyers P.R."/>
        </authorList>
    </citation>
    <scope>NUCLEOTIDE SEQUENCE [LARGE SCALE GENOMIC DNA]</scope>
    <source>
        <strain evidence="4 5">SK5</strain>
    </source>
</reference>
<dbReference type="PROSITE" id="PS51762">
    <property type="entry name" value="GH16_2"/>
    <property type="match status" value="1"/>
</dbReference>
<keyword evidence="2" id="KW-0732">Signal</keyword>
<dbReference type="InterPro" id="IPR000757">
    <property type="entry name" value="Beta-glucanase-like"/>
</dbReference>
<feature type="chain" id="PRO_5045935240" evidence="2">
    <location>
        <begin position="21"/>
        <end position="251"/>
    </location>
</feature>
<evidence type="ECO:0000313" key="4">
    <source>
        <dbReference type="EMBL" id="TCC27198.1"/>
    </source>
</evidence>
<comment type="similarity">
    <text evidence="1">Belongs to the glycosyl hydrolase 16 family.</text>
</comment>
<dbReference type="Proteomes" id="UP000292385">
    <property type="component" value="Unassembled WGS sequence"/>
</dbReference>
<organism evidence="4 5">
    <name type="scientific">Kribbella speibonae</name>
    <dbReference type="NCBI Taxonomy" id="1572660"/>
    <lineage>
        <taxon>Bacteria</taxon>
        <taxon>Bacillati</taxon>
        <taxon>Actinomycetota</taxon>
        <taxon>Actinomycetes</taxon>
        <taxon>Propionibacteriales</taxon>
        <taxon>Kribbellaceae</taxon>
        <taxon>Kribbella</taxon>
    </lineage>
</organism>
<name>A0ABY2ABX1_9ACTN</name>
<accession>A0ABY2ABX1</accession>
<comment type="caution">
    <text evidence="4">The sequence shown here is derived from an EMBL/GenBank/DDBJ whole genome shotgun (WGS) entry which is preliminary data.</text>
</comment>
<dbReference type="PANTHER" id="PTHR10963">
    <property type="entry name" value="GLYCOSYL HYDROLASE-RELATED"/>
    <property type="match status" value="1"/>
</dbReference>
<protein>
    <submittedName>
        <fullName evidence="4">Glycoside hydrolase family 16 protein</fullName>
    </submittedName>
</protein>
<feature type="signal peptide" evidence="2">
    <location>
        <begin position="1"/>
        <end position="20"/>
    </location>
</feature>
<dbReference type="InterPro" id="IPR050546">
    <property type="entry name" value="Glycosyl_Hydrlase_16"/>
</dbReference>